<organism evidence="1">
    <name type="scientific">Arundo donax</name>
    <name type="common">Giant reed</name>
    <name type="synonym">Donax arundinaceus</name>
    <dbReference type="NCBI Taxonomy" id="35708"/>
    <lineage>
        <taxon>Eukaryota</taxon>
        <taxon>Viridiplantae</taxon>
        <taxon>Streptophyta</taxon>
        <taxon>Embryophyta</taxon>
        <taxon>Tracheophyta</taxon>
        <taxon>Spermatophyta</taxon>
        <taxon>Magnoliopsida</taxon>
        <taxon>Liliopsida</taxon>
        <taxon>Poales</taxon>
        <taxon>Poaceae</taxon>
        <taxon>PACMAD clade</taxon>
        <taxon>Arundinoideae</taxon>
        <taxon>Arundineae</taxon>
        <taxon>Arundo</taxon>
    </lineage>
</organism>
<sequence length="47" mass="5472">MIARLLLALISGPNHTQIIATHRTLCFTSKLHLFVYLHKKFTDLEHQ</sequence>
<protein>
    <submittedName>
        <fullName evidence="1">Uncharacterized protein</fullName>
    </submittedName>
</protein>
<accession>A0A0A9DTS5</accession>
<dbReference type="EMBL" id="GBRH01206699">
    <property type="protein sequence ID" value="JAD91196.1"/>
    <property type="molecule type" value="Transcribed_RNA"/>
</dbReference>
<evidence type="ECO:0000313" key="1">
    <source>
        <dbReference type="EMBL" id="JAD91196.1"/>
    </source>
</evidence>
<proteinExistence type="predicted"/>
<reference evidence="1" key="1">
    <citation type="submission" date="2014-09" db="EMBL/GenBank/DDBJ databases">
        <authorList>
            <person name="Magalhaes I.L.F."/>
            <person name="Oliveira U."/>
            <person name="Santos F.R."/>
            <person name="Vidigal T.H.D.A."/>
            <person name="Brescovit A.D."/>
            <person name="Santos A.J."/>
        </authorList>
    </citation>
    <scope>NUCLEOTIDE SEQUENCE</scope>
    <source>
        <tissue evidence="1">Shoot tissue taken approximately 20 cm above the soil surface</tissue>
    </source>
</reference>
<name>A0A0A9DTS5_ARUDO</name>
<reference evidence="1" key="2">
    <citation type="journal article" date="2015" name="Data Brief">
        <title>Shoot transcriptome of the giant reed, Arundo donax.</title>
        <authorList>
            <person name="Barrero R.A."/>
            <person name="Guerrero F.D."/>
            <person name="Moolhuijzen P."/>
            <person name="Goolsby J.A."/>
            <person name="Tidwell J."/>
            <person name="Bellgard S.E."/>
            <person name="Bellgard M.I."/>
        </authorList>
    </citation>
    <scope>NUCLEOTIDE SEQUENCE</scope>
    <source>
        <tissue evidence="1">Shoot tissue taken approximately 20 cm above the soil surface</tissue>
    </source>
</reference>
<dbReference type="AlphaFoldDB" id="A0A0A9DTS5"/>